<proteinExistence type="predicted"/>
<dbReference type="EMBL" id="CM051407">
    <property type="protein sequence ID" value="KAJ4701808.1"/>
    <property type="molecule type" value="Genomic_DNA"/>
</dbReference>
<evidence type="ECO:0000313" key="2">
    <source>
        <dbReference type="Proteomes" id="UP001164539"/>
    </source>
</evidence>
<evidence type="ECO:0000313" key="1">
    <source>
        <dbReference type="EMBL" id="KAJ4701808.1"/>
    </source>
</evidence>
<accession>A0ACC1WRY4</accession>
<reference evidence="1 2" key="1">
    <citation type="journal article" date="2023" name="Science">
        <title>Complex scaffold remodeling in plant triterpene biosynthesis.</title>
        <authorList>
            <person name="De La Pena R."/>
            <person name="Hodgson H."/>
            <person name="Liu J.C."/>
            <person name="Stephenson M.J."/>
            <person name="Martin A.C."/>
            <person name="Owen C."/>
            <person name="Harkess A."/>
            <person name="Leebens-Mack J."/>
            <person name="Jimenez L.E."/>
            <person name="Osbourn A."/>
            <person name="Sattely E.S."/>
        </authorList>
    </citation>
    <scope>NUCLEOTIDE SEQUENCE [LARGE SCALE GENOMIC DNA]</scope>
    <source>
        <strain evidence="2">cv. JPN11</strain>
        <tissue evidence="1">Leaf</tissue>
    </source>
</reference>
<protein>
    <submittedName>
        <fullName evidence="1">Phosphoglycerate mutase-like protein 4</fullName>
    </submittedName>
</protein>
<gene>
    <name evidence="1" type="ORF">OWV82_024991</name>
</gene>
<comment type="caution">
    <text evidence="1">The sequence shown here is derived from an EMBL/GenBank/DDBJ whole genome shotgun (WGS) entry which is preliminary data.</text>
</comment>
<keyword evidence="2" id="KW-1185">Reference proteome</keyword>
<sequence length="235" mass="25643">MAYSTIANSDLSDLIRADYAEIVVVRHGETTWNADRRIQGHLDVELNDVGRQQAAAVADRLSKEMAISAVYSSDLKRANETAHIIASKCGVLEVMTDPDLRERHLGDLQGLVLQEAAELKPDAYSACLSSRIDKEIPGGGESFDQLFQRCTSSLQKIGNKHKGERVVVVTHGGVVRAFHKRSAPMEKLPGKIQNTSVNTLLLAGEEWIINSWGDVSHLSTNGYLETAFGGDRTSG</sequence>
<organism evidence="1 2">
    <name type="scientific">Melia azedarach</name>
    <name type="common">Chinaberry tree</name>
    <dbReference type="NCBI Taxonomy" id="155640"/>
    <lineage>
        <taxon>Eukaryota</taxon>
        <taxon>Viridiplantae</taxon>
        <taxon>Streptophyta</taxon>
        <taxon>Embryophyta</taxon>
        <taxon>Tracheophyta</taxon>
        <taxon>Spermatophyta</taxon>
        <taxon>Magnoliopsida</taxon>
        <taxon>eudicotyledons</taxon>
        <taxon>Gunneridae</taxon>
        <taxon>Pentapetalae</taxon>
        <taxon>rosids</taxon>
        <taxon>malvids</taxon>
        <taxon>Sapindales</taxon>
        <taxon>Meliaceae</taxon>
        <taxon>Melia</taxon>
    </lineage>
</organism>
<dbReference type="Proteomes" id="UP001164539">
    <property type="component" value="Chromosome 14"/>
</dbReference>
<name>A0ACC1WRY4_MELAZ</name>